<dbReference type="PANTHER" id="PTHR21255">
    <property type="entry name" value="T-COMPLEX-ASSOCIATED-TESTIS-EXPRESSED 1/ DYNEIN LIGHT CHAIN"/>
    <property type="match status" value="1"/>
</dbReference>
<dbReference type="InterPro" id="IPR038586">
    <property type="entry name" value="Tctex-1-like_sf"/>
</dbReference>
<dbReference type="GO" id="GO:0005737">
    <property type="term" value="C:cytoplasm"/>
    <property type="evidence" value="ECO:0007669"/>
    <property type="project" value="TreeGrafter"/>
</dbReference>
<dbReference type="PANTHER" id="PTHR21255:SF65">
    <property type="entry name" value="TCTEX1 DOMAIN-CONTAINING PROTEIN 2"/>
    <property type="match status" value="1"/>
</dbReference>
<dbReference type="GO" id="GO:0045505">
    <property type="term" value="F:dynein intermediate chain binding"/>
    <property type="evidence" value="ECO:0007669"/>
    <property type="project" value="TreeGrafter"/>
</dbReference>
<gene>
    <name evidence="3" type="ORF">EB796_023353</name>
</gene>
<dbReference type="Proteomes" id="UP000593567">
    <property type="component" value="Unassembled WGS sequence"/>
</dbReference>
<dbReference type="OrthoDB" id="10260741at2759"/>
<proteinExistence type="inferred from homology"/>
<sequence length="193" mass="21989">MSSSSKKVIVKVSSPRRLSESSSKSSLAKSSKHLHAPSEHSHHSRGHTGHRLEIGSRRRSYSWQGHPIEPKIELEPTYQLEPTEKIAVAVLEKMMEREMKDLLHGLNYSVTEAPNWSKVLSERLKSEAKKLMPNRYKLVASVVIAPKTRQSILSSSRCLWETEHDTVINSLYEDRNLIAIITCMQLNNYHVHG</sequence>
<protein>
    <submittedName>
        <fullName evidence="3">TCTEX1D4</fullName>
    </submittedName>
</protein>
<dbReference type="GO" id="GO:0007018">
    <property type="term" value="P:microtubule-based movement"/>
    <property type="evidence" value="ECO:0007669"/>
    <property type="project" value="TreeGrafter"/>
</dbReference>
<comment type="caution">
    <text evidence="3">The sequence shown here is derived from an EMBL/GenBank/DDBJ whole genome shotgun (WGS) entry which is preliminary data.</text>
</comment>
<name>A0A7J7IY51_BUGNE</name>
<feature type="region of interest" description="Disordered" evidence="2">
    <location>
        <begin position="1"/>
        <end position="60"/>
    </location>
</feature>
<evidence type="ECO:0000313" key="4">
    <source>
        <dbReference type="Proteomes" id="UP000593567"/>
    </source>
</evidence>
<dbReference type="AlphaFoldDB" id="A0A7J7IY51"/>
<reference evidence="3" key="1">
    <citation type="submission" date="2020-06" db="EMBL/GenBank/DDBJ databases">
        <title>Draft genome of Bugula neritina, a colonial animal packing powerful symbionts and potential medicines.</title>
        <authorList>
            <person name="Rayko M."/>
        </authorList>
    </citation>
    <scope>NUCLEOTIDE SEQUENCE [LARGE SCALE GENOMIC DNA]</scope>
    <source>
        <strain evidence="3">Kwan_BN1</strain>
    </source>
</reference>
<feature type="compositionally biased region" description="Low complexity" evidence="2">
    <location>
        <begin position="1"/>
        <end position="29"/>
    </location>
</feature>
<dbReference type="InterPro" id="IPR005334">
    <property type="entry name" value="Tctex-1-like"/>
</dbReference>
<evidence type="ECO:0000313" key="3">
    <source>
        <dbReference type="EMBL" id="KAF6018341.1"/>
    </source>
</evidence>
<organism evidence="3 4">
    <name type="scientific">Bugula neritina</name>
    <name type="common">Brown bryozoan</name>
    <name type="synonym">Sertularia neritina</name>
    <dbReference type="NCBI Taxonomy" id="10212"/>
    <lineage>
        <taxon>Eukaryota</taxon>
        <taxon>Metazoa</taxon>
        <taxon>Spiralia</taxon>
        <taxon>Lophotrochozoa</taxon>
        <taxon>Bryozoa</taxon>
        <taxon>Gymnolaemata</taxon>
        <taxon>Cheilostomatida</taxon>
        <taxon>Flustrina</taxon>
        <taxon>Buguloidea</taxon>
        <taxon>Bugulidae</taxon>
        <taxon>Bugula</taxon>
    </lineage>
</organism>
<evidence type="ECO:0000256" key="1">
    <source>
        <dbReference type="ARBA" id="ARBA00005361"/>
    </source>
</evidence>
<comment type="similarity">
    <text evidence="1">Belongs to the dynein light chain Tctex-type family.</text>
</comment>
<dbReference type="Gene3D" id="3.30.1140.40">
    <property type="entry name" value="Tctex-1"/>
    <property type="match status" value="1"/>
</dbReference>
<evidence type="ECO:0000256" key="2">
    <source>
        <dbReference type="SAM" id="MobiDB-lite"/>
    </source>
</evidence>
<accession>A0A7J7IY51</accession>
<dbReference type="GO" id="GO:0005868">
    <property type="term" value="C:cytoplasmic dynein complex"/>
    <property type="evidence" value="ECO:0007669"/>
    <property type="project" value="TreeGrafter"/>
</dbReference>
<keyword evidence="4" id="KW-1185">Reference proteome</keyword>
<dbReference type="Pfam" id="PF03645">
    <property type="entry name" value="Tctex-1"/>
    <property type="match status" value="1"/>
</dbReference>
<dbReference type="EMBL" id="VXIV02003319">
    <property type="protein sequence ID" value="KAF6018341.1"/>
    <property type="molecule type" value="Genomic_DNA"/>
</dbReference>
<dbReference type="CDD" id="cd21451">
    <property type="entry name" value="DLC-like_TCTEX1D"/>
    <property type="match status" value="1"/>
</dbReference>